<dbReference type="EMBL" id="SLVX01000006">
    <property type="protein sequence ID" value="TCN45606.1"/>
    <property type="molecule type" value="Genomic_DNA"/>
</dbReference>
<evidence type="ECO:0000313" key="4">
    <source>
        <dbReference type="Proteomes" id="UP000295351"/>
    </source>
</evidence>
<evidence type="ECO:0000256" key="1">
    <source>
        <dbReference type="SAM" id="MobiDB-lite"/>
    </source>
</evidence>
<dbReference type="InterPro" id="IPR010879">
    <property type="entry name" value="DUF1508"/>
</dbReference>
<dbReference type="Proteomes" id="UP000295351">
    <property type="component" value="Unassembled WGS sequence"/>
</dbReference>
<dbReference type="RefSeq" id="WP_064329144.1">
    <property type="nucleotide sequence ID" value="NZ_BAABEI010000012.1"/>
</dbReference>
<accession>A0A4R2CWS8</accession>
<comment type="caution">
    <text evidence="3">The sequence shown here is derived from an EMBL/GenBank/DDBJ whole genome shotgun (WGS) entry which is preliminary data.</text>
</comment>
<protein>
    <recommendedName>
        <fullName evidence="2">DUF1508 domain-containing protein</fullName>
    </recommendedName>
</protein>
<reference evidence="3 4" key="1">
    <citation type="submission" date="2019-03" db="EMBL/GenBank/DDBJ databases">
        <title>Genomic Encyclopedia of Type Strains, Phase IV (KMG-IV): sequencing the most valuable type-strain genomes for metagenomic binning, comparative biology and taxonomic classification.</title>
        <authorList>
            <person name="Goeker M."/>
        </authorList>
    </citation>
    <scope>NUCLEOTIDE SEQUENCE [LARGE SCALE GENOMIC DNA]</scope>
    <source>
        <strain evidence="3 4">DSM 18401</strain>
    </source>
</reference>
<dbReference type="SUPFAM" id="SSF160113">
    <property type="entry name" value="YegP-like"/>
    <property type="match status" value="1"/>
</dbReference>
<feature type="region of interest" description="Disordered" evidence="1">
    <location>
        <begin position="43"/>
        <end position="62"/>
    </location>
</feature>
<evidence type="ECO:0000313" key="3">
    <source>
        <dbReference type="EMBL" id="TCN45606.1"/>
    </source>
</evidence>
<organism evidence="3 4">
    <name type="scientific">Shinella granuli</name>
    <dbReference type="NCBI Taxonomy" id="323621"/>
    <lineage>
        <taxon>Bacteria</taxon>
        <taxon>Pseudomonadati</taxon>
        <taxon>Pseudomonadota</taxon>
        <taxon>Alphaproteobacteria</taxon>
        <taxon>Hyphomicrobiales</taxon>
        <taxon>Rhizobiaceae</taxon>
        <taxon>Shinella</taxon>
    </lineage>
</organism>
<keyword evidence="4" id="KW-1185">Reference proteome</keyword>
<proteinExistence type="predicted"/>
<feature type="domain" description="DUF1508" evidence="2">
    <location>
        <begin position="10"/>
        <end position="56"/>
    </location>
</feature>
<name>A0A4R2CWS8_SHIGR</name>
<dbReference type="InterPro" id="IPR036913">
    <property type="entry name" value="YegP-like_sf"/>
</dbReference>
<evidence type="ECO:0000259" key="2">
    <source>
        <dbReference type="Pfam" id="PF07411"/>
    </source>
</evidence>
<gene>
    <name evidence="3" type="ORF">EV665_10682</name>
</gene>
<dbReference type="Pfam" id="PF07411">
    <property type="entry name" value="DUF1508"/>
    <property type="match status" value="1"/>
</dbReference>
<dbReference type="Gene3D" id="2.30.29.80">
    <property type="match status" value="1"/>
</dbReference>
<sequence>MAHKFEIYKDKAGEFRVRFKYNSEVMFSTEGYSSKASAQNAIDSIKKNGPGAPVEDNTTSQA</sequence>
<dbReference type="AlphaFoldDB" id="A0A4R2CWS8"/>